<dbReference type="Pfam" id="PF02518">
    <property type="entry name" value="HATPase_c"/>
    <property type="match status" value="1"/>
</dbReference>
<feature type="region of interest" description="Disordered" evidence="10">
    <location>
        <begin position="1"/>
        <end position="49"/>
    </location>
</feature>
<dbReference type="AlphaFoldDB" id="A0A7G6Y8T8"/>
<dbReference type="SUPFAM" id="SSF55874">
    <property type="entry name" value="ATPase domain of HSP90 chaperone/DNA topoisomerase II/histidine kinase"/>
    <property type="match status" value="1"/>
</dbReference>
<dbReference type="SMART" id="SM00388">
    <property type="entry name" value="HisKA"/>
    <property type="match status" value="1"/>
</dbReference>
<evidence type="ECO:0000256" key="9">
    <source>
        <dbReference type="ARBA" id="ARBA00023012"/>
    </source>
</evidence>
<dbReference type="InterPro" id="IPR003594">
    <property type="entry name" value="HATPase_dom"/>
</dbReference>
<feature type="domain" description="Histidine kinase" evidence="12">
    <location>
        <begin position="277"/>
        <end position="495"/>
    </location>
</feature>
<organism evidence="14 15">
    <name type="scientific">Leifsonia shinshuensis</name>
    <dbReference type="NCBI Taxonomy" id="150026"/>
    <lineage>
        <taxon>Bacteria</taxon>
        <taxon>Bacillati</taxon>
        <taxon>Actinomycetota</taxon>
        <taxon>Actinomycetes</taxon>
        <taxon>Micrococcales</taxon>
        <taxon>Microbacteriaceae</taxon>
        <taxon>Leifsonia</taxon>
    </lineage>
</organism>
<dbReference type="Gene3D" id="1.10.287.130">
    <property type="match status" value="1"/>
</dbReference>
<dbReference type="Gene3D" id="3.30.565.10">
    <property type="entry name" value="Histidine kinase-like ATPase, C-terminal domain"/>
    <property type="match status" value="1"/>
</dbReference>
<protein>
    <recommendedName>
        <fullName evidence="3">histidine kinase</fullName>
        <ecNumber evidence="3">2.7.13.3</ecNumber>
    </recommendedName>
</protein>
<dbReference type="InterPro" id="IPR036890">
    <property type="entry name" value="HATPase_C_sf"/>
</dbReference>
<dbReference type="SUPFAM" id="SSF158472">
    <property type="entry name" value="HAMP domain-like"/>
    <property type="match status" value="1"/>
</dbReference>
<keyword evidence="9" id="KW-0902">Two-component regulatory system</keyword>
<evidence type="ECO:0000256" key="7">
    <source>
        <dbReference type="ARBA" id="ARBA00022777"/>
    </source>
</evidence>
<keyword evidence="11" id="KW-0472">Membrane</keyword>
<dbReference type="InterPro" id="IPR050428">
    <property type="entry name" value="TCS_sensor_his_kinase"/>
</dbReference>
<evidence type="ECO:0000259" key="12">
    <source>
        <dbReference type="PROSITE" id="PS50109"/>
    </source>
</evidence>
<dbReference type="InterPro" id="IPR036097">
    <property type="entry name" value="HisK_dim/P_sf"/>
</dbReference>
<dbReference type="KEGG" id="lse:F1C12_07020"/>
<dbReference type="InterPro" id="IPR003661">
    <property type="entry name" value="HisK_dim/P_dom"/>
</dbReference>
<dbReference type="FunFam" id="1.10.287.130:FF:000001">
    <property type="entry name" value="Two-component sensor histidine kinase"/>
    <property type="match status" value="1"/>
</dbReference>
<dbReference type="PROSITE" id="PS50885">
    <property type="entry name" value="HAMP"/>
    <property type="match status" value="1"/>
</dbReference>
<dbReference type="PANTHER" id="PTHR45436:SF5">
    <property type="entry name" value="SENSOR HISTIDINE KINASE TRCS"/>
    <property type="match status" value="1"/>
</dbReference>
<keyword evidence="5" id="KW-0808">Transferase</keyword>
<accession>A0A7G6Y8T8</accession>
<dbReference type="Gene3D" id="6.10.340.10">
    <property type="match status" value="1"/>
</dbReference>
<dbReference type="GO" id="GO:0000155">
    <property type="term" value="F:phosphorelay sensor kinase activity"/>
    <property type="evidence" value="ECO:0007669"/>
    <property type="project" value="InterPro"/>
</dbReference>
<sequence>MGGRELQQQPHGRRPHRAAARQARRRRWHRPYRPRGRLQRRGRELSGVARRRRPLGSLSARFVLVTFAVALIAVLVTALVAVQVVQTVEQNQARNQLKAQAAALVASGRAAEGRVGVVGDRFAVVSPDGTVTGAARGSVSPEVVRKLQDGKQVSANTTLNGKDAVLVGIPGPNGGGIVGVRKVADIAAGDADLLRGILLALAIGLAVATAAGVLLARLLARPLRRLADVARALAGGWRDVKIEPQSVAEIDDIAQALRTLDTALATSEDRQREFLLSVSHEIRTPLTAIRGYAEALADGVIPPGDVAEAGRTLSAESERLRRFLDDLLELARLEAEEFTITKQHFDARETVGDVVRAWAGAAGGADVALRAELPDDPIPVHTDEMRLRQVLDGLVENALRVAPAGTEIVVTGGLSPQRVIEIGVRDSGPGLSAEDTAVAFDRGALHSRYRGARPVGTGLGLSIAKALVGRLGGAINVSAVEAGGTEFRVSLPSSDIP</sequence>
<reference evidence="15" key="1">
    <citation type="submission" date="2019-09" db="EMBL/GenBank/DDBJ databases">
        <title>Antimicrobial potential of Antarctic Bacteria.</title>
        <authorList>
            <person name="Benaud N."/>
            <person name="Edwards R.J."/>
            <person name="Ferrari B.C."/>
        </authorList>
    </citation>
    <scope>NUCLEOTIDE SEQUENCE [LARGE SCALE GENOMIC DNA]</scope>
    <source>
        <strain evidence="15">INR9</strain>
    </source>
</reference>
<evidence type="ECO:0000256" key="3">
    <source>
        <dbReference type="ARBA" id="ARBA00012438"/>
    </source>
</evidence>
<dbReference type="PANTHER" id="PTHR45436">
    <property type="entry name" value="SENSOR HISTIDINE KINASE YKOH"/>
    <property type="match status" value="1"/>
</dbReference>
<evidence type="ECO:0000256" key="1">
    <source>
        <dbReference type="ARBA" id="ARBA00000085"/>
    </source>
</evidence>
<proteinExistence type="predicted"/>
<gene>
    <name evidence="14" type="ORF">F1C12_07020</name>
</gene>
<evidence type="ECO:0000256" key="6">
    <source>
        <dbReference type="ARBA" id="ARBA00022692"/>
    </source>
</evidence>
<evidence type="ECO:0000256" key="5">
    <source>
        <dbReference type="ARBA" id="ARBA00022679"/>
    </source>
</evidence>
<name>A0A7G6Y8T8_9MICO</name>
<feature type="compositionally biased region" description="Basic residues" evidence="10">
    <location>
        <begin position="11"/>
        <end position="40"/>
    </location>
</feature>
<feature type="transmembrane region" description="Helical" evidence="11">
    <location>
        <begin position="197"/>
        <end position="216"/>
    </location>
</feature>
<keyword evidence="7 14" id="KW-0418">Kinase</keyword>
<keyword evidence="6 11" id="KW-0812">Transmembrane</keyword>
<dbReference type="EC" id="2.7.13.3" evidence="3"/>
<comment type="catalytic activity">
    <reaction evidence="1">
        <text>ATP + protein L-histidine = ADP + protein N-phospho-L-histidine.</text>
        <dbReference type="EC" id="2.7.13.3"/>
    </reaction>
</comment>
<feature type="transmembrane region" description="Helical" evidence="11">
    <location>
        <begin position="60"/>
        <end position="85"/>
    </location>
</feature>
<evidence type="ECO:0000256" key="10">
    <source>
        <dbReference type="SAM" id="MobiDB-lite"/>
    </source>
</evidence>
<dbReference type="CDD" id="cd00082">
    <property type="entry name" value="HisKA"/>
    <property type="match status" value="1"/>
</dbReference>
<dbReference type="PROSITE" id="PS50109">
    <property type="entry name" value="HIS_KIN"/>
    <property type="match status" value="1"/>
</dbReference>
<evidence type="ECO:0000256" key="11">
    <source>
        <dbReference type="SAM" id="Phobius"/>
    </source>
</evidence>
<keyword evidence="8 11" id="KW-1133">Transmembrane helix</keyword>
<dbReference type="SMART" id="SM00304">
    <property type="entry name" value="HAMP"/>
    <property type="match status" value="1"/>
</dbReference>
<evidence type="ECO:0000313" key="14">
    <source>
        <dbReference type="EMBL" id="QNE34903.1"/>
    </source>
</evidence>
<dbReference type="GO" id="GO:0005886">
    <property type="term" value="C:plasma membrane"/>
    <property type="evidence" value="ECO:0007669"/>
    <property type="project" value="UniProtKB-SubCell"/>
</dbReference>
<evidence type="ECO:0000313" key="15">
    <source>
        <dbReference type="Proteomes" id="UP000515511"/>
    </source>
</evidence>
<evidence type="ECO:0000259" key="13">
    <source>
        <dbReference type="PROSITE" id="PS50885"/>
    </source>
</evidence>
<dbReference type="SUPFAM" id="SSF47384">
    <property type="entry name" value="Homodimeric domain of signal transducing histidine kinase"/>
    <property type="match status" value="1"/>
</dbReference>
<evidence type="ECO:0000256" key="4">
    <source>
        <dbReference type="ARBA" id="ARBA00022553"/>
    </source>
</evidence>
<evidence type="ECO:0000256" key="2">
    <source>
        <dbReference type="ARBA" id="ARBA00004236"/>
    </source>
</evidence>
<dbReference type="Proteomes" id="UP000515511">
    <property type="component" value="Chromosome"/>
</dbReference>
<dbReference type="InterPro" id="IPR005467">
    <property type="entry name" value="His_kinase_dom"/>
</dbReference>
<dbReference type="InterPro" id="IPR003660">
    <property type="entry name" value="HAMP_dom"/>
</dbReference>
<dbReference type="CDD" id="cd00075">
    <property type="entry name" value="HATPase"/>
    <property type="match status" value="1"/>
</dbReference>
<feature type="domain" description="HAMP" evidence="13">
    <location>
        <begin position="217"/>
        <end position="269"/>
    </location>
</feature>
<dbReference type="EMBL" id="CP043641">
    <property type="protein sequence ID" value="QNE34903.1"/>
    <property type="molecule type" value="Genomic_DNA"/>
</dbReference>
<dbReference type="Pfam" id="PF00512">
    <property type="entry name" value="HisKA"/>
    <property type="match status" value="1"/>
</dbReference>
<dbReference type="Pfam" id="PF00672">
    <property type="entry name" value="HAMP"/>
    <property type="match status" value="1"/>
</dbReference>
<keyword evidence="4" id="KW-0597">Phosphoprotein</keyword>
<evidence type="ECO:0000256" key="8">
    <source>
        <dbReference type="ARBA" id="ARBA00022989"/>
    </source>
</evidence>
<dbReference type="SMART" id="SM00387">
    <property type="entry name" value="HATPase_c"/>
    <property type="match status" value="1"/>
</dbReference>
<comment type="subcellular location">
    <subcellularLocation>
        <location evidence="2">Cell membrane</location>
    </subcellularLocation>
</comment>